<dbReference type="PANTHER" id="PTHR46471:SF2">
    <property type="entry name" value="CHITIN DEACETYLASE-RELATED"/>
    <property type="match status" value="1"/>
</dbReference>
<accession>A0A1Y2FPY2</accession>
<feature type="signal peptide" evidence="10">
    <location>
        <begin position="1"/>
        <end position="21"/>
    </location>
</feature>
<dbReference type="SUPFAM" id="SSF88713">
    <property type="entry name" value="Glycoside hydrolase/deacetylase"/>
    <property type="match status" value="1"/>
</dbReference>
<protein>
    <recommendedName>
        <fullName evidence="11">NodB homology domain-containing protein</fullName>
    </recommendedName>
</protein>
<feature type="chain" id="PRO_5012530918" description="NodB homology domain-containing protein" evidence="10">
    <location>
        <begin position="22"/>
        <end position="272"/>
    </location>
</feature>
<name>A0A1Y2FPY2_9BASI</name>
<evidence type="ECO:0000256" key="10">
    <source>
        <dbReference type="SAM" id="SignalP"/>
    </source>
</evidence>
<dbReference type="Gene3D" id="3.20.20.370">
    <property type="entry name" value="Glycoside hydrolase/deacetylase"/>
    <property type="match status" value="1"/>
</dbReference>
<dbReference type="GO" id="GO:0005975">
    <property type="term" value="P:carbohydrate metabolic process"/>
    <property type="evidence" value="ECO:0007669"/>
    <property type="project" value="InterPro"/>
</dbReference>
<feature type="region of interest" description="Disordered" evidence="9">
    <location>
        <begin position="248"/>
        <end position="272"/>
    </location>
</feature>
<dbReference type="PANTHER" id="PTHR46471">
    <property type="entry name" value="CHITIN DEACETYLASE"/>
    <property type="match status" value="1"/>
</dbReference>
<gene>
    <name evidence="12" type="ORF">BCR35DRAFT_302700</name>
</gene>
<feature type="compositionally biased region" description="Low complexity" evidence="9">
    <location>
        <begin position="261"/>
        <end position="272"/>
    </location>
</feature>
<dbReference type="AlphaFoldDB" id="A0A1Y2FPY2"/>
<dbReference type="CDD" id="cd10951">
    <property type="entry name" value="CE4_ClCDA_like"/>
    <property type="match status" value="1"/>
</dbReference>
<evidence type="ECO:0000313" key="13">
    <source>
        <dbReference type="Proteomes" id="UP000193467"/>
    </source>
</evidence>
<sequence>MLLHTLLPAALLFSSSVAGLAIPEPSSANSTLFERDLERRSSDGVITTCTKPKTFAMTFDDGPYQYGSTIANYFTKHNVKTTFFVNGNNFDCIYDRADDLIARYKQGHQIASHTWSHPDISTLTDAQLNGQLTFVETALKKILGVKPRFFRPPYGSYNAANLRVLKSRGYKVVTWNFDSLDADGATAAQSIASFKKLEPGFPKTHISLDHETHETTASKIVPTIVPRLIKDGWKLVTVADCLGESPYQSTGTPGKRDKTWTCAGTPAPGAAA</sequence>
<keyword evidence="3" id="KW-0472">Membrane</keyword>
<dbReference type="EMBL" id="MCGR01000015">
    <property type="protein sequence ID" value="ORY86050.1"/>
    <property type="molecule type" value="Genomic_DNA"/>
</dbReference>
<evidence type="ECO:0000256" key="2">
    <source>
        <dbReference type="ARBA" id="ARBA00004609"/>
    </source>
</evidence>
<evidence type="ECO:0000256" key="7">
    <source>
        <dbReference type="ARBA" id="ARBA00023277"/>
    </source>
</evidence>
<comment type="caution">
    <text evidence="12">The sequence shown here is derived from an EMBL/GenBank/DDBJ whole genome shotgun (WGS) entry which is preliminary data.</text>
</comment>
<evidence type="ECO:0000313" key="12">
    <source>
        <dbReference type="EMBL" id="ORY86050.1"/>
    </source>
</evidence>
<dbReference type="GO" id="GO:0046872">
    <property type="term" value="F:metal ion binding"/>
    <property type="evidence" value="ECO:0007669"/>
    <property type="project" value="UniProtKB-KW"/>
</dbReference>
<evidence type="ECO:0000256" key="8">
    <source>
        <dbReference type="ARBA" id="ARBA00023288"/>
    </source>
</evidence>
<evidence type="ECO:0000256" key="1">
    <source>
        <dbReference type="ARBA" id="ARBA00001941"/>
    </source>
</evidence>
<dbReference type="STRING" id="106004.A0A1Y2FPY2"/>
<keyword evidence="4" id="KW-0479">Metal-binding</keyword>
<keyword evidence="13" id="KW-1185">Reference proteome</keyword>
<evidence type="ECO:0000256" key="4">
    <source>
        <dbReference type="ARBA" id="ARBA00022723"/>
    </source>
</evidence>
<evidence type="ECO:0000259" key="11">
    <source>
        <dbReference type="PROSITE" id="PS51677"/>
    </source>
</evidence>
<reference evidence="12 13" key="1">
    <citation type="submission" date="2016-07" db="EMBL/GenBank/DDBJ databases">
        <title>Pervasive Adenine N6-methylation of Active Genes in Fungi.</title>
        <authorList>
            <consortium name="DOE Joint Genome Institute"/>
            <person name="Mondo S.J."/>
            <person name="Dannebaum R.O."/>
            <person name="Kuo R.C."/>
            <person name="Labutti K."/>
            <person name="Haridas S."/>
            <person name="Kuo A."/>
            <person name="Salamov A."/>
            <person name="Ahrendt S.R."/>
            <person name="Lipzen A."/>
            <person name="Sullivan W."/>
            <person name="Andreopoulos W.B."/>
            <person name="Clum A."/>
            <person name="Lindquist E."/>
            <person name="Daum C."/>
            <person name="Ramamoorthy G.K."/>
            <person name="Gryganskyi A."/>
            <person name="Culley D."/>
            <person name="Magnuson J.K."/>
            <person name="James T.Y."/>
            <person name="O'Malley M.A."/>
            <person name="Stajich J.E."/>
            <person name="Spatafora J.W."/>
            <person name="Visel A."/>
            <person name="Grigoriev I.V."/>
        </authorList>
    </citation>
    <scope>NUCLEOTIDE SEQUENCE [LARGE SCALE GENOMIC DNA]</scope>
    <source>
        <strain evidence="12 13">62-1032</strain>
    </source>
</reference>
<proteinExistence type="predicted"/>
<dbReference type="Proteomes" id="UP000193467">
    <property type="component" value="Unassembled WGS sequence"/>
</dbReference>
<dbReference type="GO" id="GO:0005886">
    <property type="term" value="C:plasma membrane"/>
    <property type="evidence" value="ECO:0007669"/>
    <property type="project" value="UniProtKB-SubCell"/>
</dbReference>
<dbReference type="GO" id="GO:0098552">
    <property type="term" value="C:side of membrane"/>
    <property type="evidence" value="ECO:0007669"/>
    <property type="project" value="UniProtKB-KW"/>
</dbReference>
<comment type="cofactor">
    <cofactor evidence="1">
        <name>Co(2+)</name>
        <dbReference type="ChEBI" id="CHEBI:48828"/>
    </cofactor>
</comment>
<keyword evidence="3" id="KW-0325">Glycoprotein</keyword>
<keyword evidence="7" id="KW-0119">Carbohydrate metabolism</keyword>
<organism evidence="12 13">
    <name type="scientific">Leucosporidium creatinivorum</name>
    <dbReference type="NCBI Taxonomy" id="106004"/>
    <lineage>
        <taxon>Eukaryota</taxon>
        <taxon>Fungi</taxon>
        <taxon>Dikarya</taxon>
        <taxon>Basidiomycota</taxon>
        <taxon>Pucciniomycotina</taxon>
        <taxon>Microbotryomycetes</taxon>
        <taxon>Leucosporidiales</taxon>
        <taxon>Leucosporidium</taxon>
    </lineage>
</organism>
<dbReference type="InParanoid" id="A0A1Y2FPY2"/>
<feature type="domain" description="NodB homology" evidence="11">
    <location>
        <begin position="53"/>
        <end position="236"/>
    </location>
</feature>
<comment type="subcellular location">
    <subcellularLocation>
        <location evidence="2">Cell membrane</location>
        <topology evidence="2">Lipid-anchor</topology>
        <topology evidence="2">GPI-anchor</topology>
    </subcellularLocation>
</comment>
<keyword evidence="6" id="KW-0378">Hydrolase</keyword>
<evidence type="ECO:0000256" key="3">
    <source>
        <dbReference type="ARBA" id="ARBA00022622"/>
    </source>
</evidence>
<keyword evidence="8" id="KW-0449">Lipoprotein</keyword>
<dbReference type="InterPro" id="IPR002509">
    <property type="entry name" value="NODB_dom"/>
</dbReference>
<dbReference type="Pfam" id="PF01522">
    <property type="entry name" value="Polysacc_deac_1"/>
    <property type="match status" value="1"/>
</dbReference>
<dbReference type="GO" id="GO:0016810">
    <property type="term" value="F:hydrolase activity, acting on carbon-nitrogen (but not peptide) bonds"/>
    <property type="evidence" value="ECO:0007669"/>
    <property type="project" value="InterPro"/>
</dbReference>
<dbReference type="PROSITE" id="PS51677">
    <property type="entry name" value="NODB"/>
    <property type="match status" value="1"/>
</dbReference>
<dbReference type="OrthoDB" id="2125469at2759"/>
<keyword evidence="5 10" id="KW-0732">Signal</keyword>
<keyword evidence="3" id="KW-0336">GPI-anchor</keyword>
<evidence type="ECO:0000256" key="9">
    <source>
        <dbReference type="SAM" id="MobiDB-lite"/>
    </source>
</evidence>
<evidence type="ECO:0000256" key="5">
    <source>
        <dbReference type="ARBA" id="ARBA00022729"/>
    </source>
</evidence>
<evidence type="ECO:0000256" key="6">
    <source>
        <dbReference type="ARBA" id="ARBA00022801"/>
    </source>
</evidence>
<dbReference type="InterPro" id="IPR011330">
    <property type="entry name" value="Glyco_hydro/deAcase_b/a-brl"/>
</dbReference>